<accession>D4RZZ6</accession>
<dbReference type="RefSeq" id="WP_005602989.1">
    <property type="nucleotide sequence ID" value="NZ_GG663524.1"/>
</dbReference>
<sequence>MKEIDIRQEKRFTDYQSKKADMLKADIPIKNKLIIRKILRPLLRCMLRIQRKFNHFHVELLNEIKYTNKAVIYAVTHIGKWDFEIINEQITKPFYILAADFININKGFNGLFMKLNGVVYVNEKSNIDKHNTKEIMIRLLKAGNSMMIFPEGTWNFSENELIYDIPYGTASISIETNTPIIPIAIEQYENRFVINTGEKIMPDNSISDLTQKIRDILASLKWEIWYKQGICKRNKLDDDYWNGFVQQRVMEWAGYSMDEQIINTFVPKEKRTHLELCEKFGFDKIPLRYRNIQFNKLFKEKYNDERR</sequence>
<reference evidence="4 5" key="1">
    <citation type="submission" date="2010-02" db="EMBL/GenBank/DDBJ databases">
        <authorList>
            <person name="Weinstock G."/>
            <person name="Sodergren E."/>
            <person name="Clifton S."/>
            <person name="Fulton L."/>
            <person name="Fulton B."/>
            <person name="Courtney L."/>
            <person name="Fronick C."/>
            <person name="Harrison M."/>
            <person name="Strong C."/>
            <person name="Farmer C."/>
            <person name="Delahaunty K."/>
            <person name="Markovic C."/>
            <person name="Hall O."/>
            <person name="Minx P."/>
            <person name="Tomlinson C."/>
            <person name="Mitreva M."/>
            <person name="Nelson J."/>
            <person name="Hou S."/>
            <person name="Wollam A."/>
            <person name="Pepin K.H."/>
            <person name="Johnson M."/>
            <person name="Bhonagiri V."/>
            <person name="Zhang X."/>
            <person name="Suruliraj S."/>
            <person name="Warren W."/>
            <person name="Chinwalla A."/>
            <person name="Mardis E.R."/>
            <person name="Wilson R.K."/>
        </authorList>
    </citation>
    <scope>NUCLEOTIDE SEQUENCE [LARGE SCALE GENOMIC DNA]</scope>
    <source>
        <strain evidence="4 5">DSM 2876</strain>
    </source>
</reference>
<protein>
    <submittedName>
        <fullName evidence="4">Acyltransferase</fullName>
    </submittedName>
</protein>
<dbReference type="Pfam" id="PF01553">
    <property type="entry name" value="Acyltransferase"/>
    <property type="match status" value="1"/>
</dbReference>
<name>D4RZZ6_9FIRM</name>
<keyword evidence="1 4" id="KW-0808">Transferase</keyword>
<gene>
    <name evidence="4" type="ORF">BUTYVIB_01412</name>
</gene>
<dbReference type="Proteomes" id="UP000006238">
    <property type="component" value="Unassembled WGS sequence"/>
</dbReference>
<evidence type="ECO:0000259" key="3">
    <source>
        <dbReference type="SMART" id="SM00563"/>
    </source>
</evidence>
<dbReference type="InterPro" id="IPR002123">
    <property type="entry name" value="Plipid/glycerol_acylTrfase"/>
</dbReference>
<dbReference type="SMART" id="SM00563">
    <property type="entry name" value="PlsC"/>
    <property type="match status" value="1"/>
</dbReference>
<dbReference type="PANTHER" id="PTHR10434:SF11">
    <property type="entry name" value="1-ACYL-SN-GLYCEROL-3-PHOSPHATE ACYLTRANSFERASE"/>
    <property type="match status" value="1"/>
</dbReference>
<comment type="caution">
    <text evidence="4">The sequence shown here is derived from an EMBL/GenBank/DDBJ whole genome shotgun (WGS) entry which is preliminary data.</text>
</comment>
<dbReference type="AlphaFoldDB" id="D4RZZ6"/>
<dbReference type="SUPFAM" id="SSF69593">
    <property type="entry name" value="Glycerol-3-phosphate (1)-acyltransferase"/>
    <property type="match status" value="1"/>
</dbReference>
<organism evidence="4 5">
    <name type="scientific">Eshraghiella crossota DSM 2876</name>
    <dbReference type="NCBI Taxonomy" id="511680"/>
    <lineage>
        <taxon>Bacteria</taxon>
        <taxon>Bacillati</taxon>
        <taxon>Bacillota</taxon>
        <taxon>Clostridia</taxon>
        <taxon>Lachnospirales</taxon>
        <taxon>Lachnospiraceae</taxon>
        <taxon>Eshraghiella</taxon>
    </lineage>
</organism>
<dbReference type="HOGENOM" id="CLU_905123_0_0_9"/>
<evidence type="ECO:0000313" key="5">
    <source>
        <dbReference type="Proteomes" id="UP000006238"/>
    </source>
</evidence>
<evidence type="ECO:0000256" key="1">
    <source>
        <dbReference type="ARBA" id="ARBA00022679"/>
    </source>
</evidence>
<proteinExistence type="predicted"/>
<dbReference type="GO" id="GO:0003841">
    <property type="term" value="F:1-acylglycerol-3-phosphate O-acyltransferase activity"/>
    <property type="evidence" value="ECO:0007669"/>
    <property type="project" value="TreeGrafter"/>
</dbReference>
<evidence type="ECO:0000313" key="4">
    <source>
        <dbReference type="EMBL" id="EFF68144.1"/>
    </source>
</evidence>
<keyword evidence="5" id="KW-1185">Reference proteome</keyword>
<keyword evidence="2 4" id="KW-0012">Acyltransferase</keyword>
<dbReference type="GeneID" id="98918358"/>
<dbReference type="PANTHER" id="PTHR10434">
    <property type="entry name" value="1-ACYL-SN-GLYCEROL-3-PHOSPHATE ACYLTRANSFERASE"/>
    <property type="match status" value="1"/>
</dbReference>
<feature type="domain" description="Phospholipid/glycerol acyltransferase" evidence="3">
    <location>
        <begin position="71"/>
        <end position="188"/>
    </location>
</feature>
<dbReference type="eggNOG" id="COG0204">
    <property type="taxonomic scope" value="Bacteria"/>
</dbReference>
<evidence type="ECO:0000256" key="2">
    <source>
        <dbReference type="ARBA" id="ARBA00023315"/>
    </source>
</evidence>
<dbReference type="GO" id="GO:0006654">
    <property type="term" value="P:phosphatidic acid biosynthetic process"/>
    <property type="evidence" value="ECO:0007669"/>
    <property type="project" value="TreeGrafter"/>
</dbReference>
<dbReference type="EMBL" id="ABWN01000030">
    <property type="protein sequence ID" value="EFF68144.1"/>
    <property type="molecule type" value="Genomic_DNA"/>
</dbReference>